<evidence type="ECO:0000313" key="4">
    <source>
        <dbReference type="EMBL" id="KAJ9600177.1"/>
    </source>
</evidence>
<proteinExistence type="predicted"/>
<comment type="caution">
    <text evidence="4">The sequence shown here is derived from an EMBL/GenBank/DDBJ whole genome shotgun (WGS) entry which is preliminary data.</text>
</comment>
<dbReference type="Proteomes" id="UP001233999">
    <property type="component" value="Unassembled WGS sequence"/>
</dbReference>
<accession>A0AAD8ESK1</accession>
<dbReference type="EMBL" id="JASPKZ010000445">
    <property type="protein sequence ID" value="KAJ9600177.1"/>
    <property type="molecule type" value="Genomic_DNA"/>
</dbReference>
<evidence type="ECO:0000256" key="1">
    <source>
        <dbReference type="ARBA" id="ARBA00022786"/>
    </source>
</evidence>
<keyword evidence="1" id="KW-0833">Ubl conjugation pathway</keyword>
<feature type="domain" description="F-box" evidence="3">
    <location>
        <begin position="29"/>
        <end position="75"/>
    </location>
</feature>
<sequence>MPNSNAINSSESTDNIDDESCTIFTLEPKPNLMFLPDDCLIAIMKYLGPVELNVLSKISERINHLASNNSLWKNIDFRPHKLSSSHLKEYEKYFNHSTTFIAVQGFACGCYRGQWRRSVITPRLLDMLTSKCIELETLIMEAVSFELTISNFPSTLRYLSLKESIVIGSDNRLHYFQGIHNVMPHLKVLILSNCQWVASHDFMAISKCNNLEELRLDGCRQLGDSVAYISLAARFGFQSLKILDLRNTSMGDSDVSSFSHTLTLEELYLEKSLSPISKVCNNKCDASCTDMLVDVDFTETSDTIKLKKSSVVPSSAASSWMCFFSSPDCTRNSPSSSHQSNKIEYKDGHISPPKISNNEKEAVNGDTSVADISTSHGNLVHLKSGSSHLEISQNHRGMRKRRSSASKSSSDNYQSNGKHTDISNTLDSVSQSVNESSHKNIVSANEIECNTKSKRQCNETDNILINDEVPGCSNNEQQMIDSSSSNPIVDASTIPNSSSDCNNRDFRKTFSFTSHIQFQTTPVSSSSNNERYNLTFYNITDESIISDTCVMSFVLNENEDERLGYIRIISSQGLNARPQLRTLVLRNYRMITDTSLQYLLRLSSLRYLDVSGTSVTEDGVLQFILKRPEVNIVSDFHDLV</sequence>
<protein>
    <recommendedName>
        <fullName evidence="3">F-box domain-containing protein</fullName>
    </recommendedName>
</protein>
<evidence type="ECO:0000313" key="5">
    <source>
        <dbReference type="Proteomes" id="UP001233999"/>
    </source>
</evidence>
<feature type="compositionally biased region" description="Polar residues" evidence="2">
    <location>
        <begin position="411"/>
        <end position="424"/>
    </location>
</feature>
<dbReference type="Pfam" id="PF12937">
    <property type="entry name" value="F-box-like"/>
    <property type="match status" value="1"/>
</dbReference>
<feature type="compositionally biased region" description="Polar residues" evidence="2">
    <location>
        <begin position="384"/>
        <end position="395"/>
    </location>
</feature>
<reference evidence="4" key="2">
    <citation type="submission" date="2023-05" db="EMBL/GenBank/DDBJ databases">
        <authorList>
            <person name="Fouks B."/>
        </authorList>
    </citation>
    <scope>NUCLEOTIDE SEQUENCE</scope>
    <source>
        <strain evidence="4">Stay&amp;Tobe</strain>
        <tissue evidence="4">Testes</tissue>
    </source>
</reference>
<dbReference type="AlphaFoldDB" id="A0AAD8ESK1"/>
<evidence type="ECO:0000259" key="3">
    <source>
        <dbReference type="PROSITE" id="PS50181"/>
    </source>
</evidence>
<organism evidence="4 5">
    <name type="scientific">Diploptera punctata</name>
    <name type="common">Pacific beetle cockroach</name>
    <dbReference type="NCBI Taxonomy" id="6984"/>
    <lineage>
        <taxon>Eukaryota</taxon>
        <taxon>Metazoa</taxon>
        <taxon>Ecdysozoa</taxon>
        <taxon>Arthropoda</taxon>
        <taxon>Hexapoda</taxon>
        <taxon>Insecta</taxon>
        <taxon>Pterygota</taxon>
        <taxon>Neoptera</taxon>
        <taxon>Polyneoptera</taxon>
        <taxon>Dictyoptera</taxon>
        <taxon>Blattodea</taxon>
        <taxon>Blaberoidea</taxon>
        <taxon>Blaberidae</taxon>
        <taxon>Diplopterinae</taxon>
        <taxon>Diploptera</taxon>
    </lineage>
</organism>
<dbReference type="GO" id="GO:0031146">
    <property type="term" value="P:SCF-dependent proteasomal ubiquitin-dependent protein catabolic process"/>
    <property type="evidence" value="ECO:0007669"/>
    <property type="project" value="TreeGrafter"/>
</dbReference>
<feature type="region of interest" description="Disordered" evidence="2">
    <location>
        <begin position="333"/>
        <end position="424"/>
    </location>
</feature>
<dbReference type="InterPro" id="IPR032675">
    <property type="entry name" value="LRR_dom_sf"/>
</dbReference>
<gene>
    <name evidence="4" type="ORF">L9F63_009511</name>
</gene>
<name>A0AAD8ESK1_DIPPU</name>
<dbReference type="PROSITE" id="PS50181">
    <property type="entry name" value="FBOX"/>
    <property type="match status" value="1"/>
</dbReference>
<dbReference type="SMART" id="SM00256">
    <property type="entry name" value="FBOX"/>
    <property type="match status" value="1"/>
</dbReference>
<dbReference type="InterPro" id="IPR036047">
    <property type="entry name" value="F-box-like_dom_sf"/>
</dbReference>
<dbReference type="SUPFAM" id="SSF52047">
    <property type="entry name" value="RNI-like"/>
    <property type="match status" value="2"/>
</dbReference>
<evidence type="ECO:0000256" key="2">
    <source>
        <dbReference type="SAM" id="MobiDB-lite"/>
    </source>
</evidence>
<dbReference type="InterPro" id="IPR006553">
    <property type="entry name" value="Leu-rich_rpt_Cys-con_subtyp"/>
</dbReference>
<reference evidence="4" key="1">
    <citation type="journal article" date="2023" name="IScience">
        <title>Live-bearing cockroach genome reveals convergent evolutionary mechanisms linked to viviparity in insects and beyond.</title>
        <authorList>
            <person name="Fouks B."/>
            <person name="Harrison M.C."/>
            <person name="Mikhailova A.A."/>
            <person name="Marchal E."/>
            <person name="English S."/>
            <person name="Carruthers M."/>
            <person name="Jennings E.C."/>
            <person name="Chiamaka E.L."/>
            <person name="Frigard R.A."/>
            <person name="Pippel M."/>
            <person name="Attardo G.M."/>
            <person name="Benoit J.B."/>
            <person name="Bornberg-Bauer E."/>
            <person name="Tobe S.S."/>
        </authorList>
    </citation>
    <scope>NUCLEOTIDE SEQUENCE</scope>
    <source>
        <strain evidence="4">Stay&amp;Tobe</strain>
    </source>
</reference>
<dbReference type="InterPro" id="IPR001810">
    <property type="entry name" value="F-box_dom"/>
</dbReference>
<dbReference type="SUPFAM" id="SSF81383">
    <property type="entry name" value="F-box domain"/>
    <property type="match status" value="1"/>
</dbReference>
<dbReference type="SMART" id="SM00367">
    <property type="entry name" value="LRR_CC"/>
    <property type="match status" value="2"/>
</dbReference>
<feature type="compositionally biased region" description="Polar residues" evidence="2">
    <location>
        <begin position="365"/>
        <end position="377"/>
    </location>
</feature>
<dbReference type="PANTHER" id="PTHR13318">
    <property type="entry name" value="PARTNER OF PAIRED, ISOFORM B-RELATED"/>
    <property type="match status" value="1"/>
</dbReference>
<keyword evidence="5" id="KW-1185">Reference proteome</keyword>
<dbReference type="GO" id="GO:0019005">
    <property type="term" value="C:SCF ubiquitin ligase complex"/>
    <property type="evidence" value="ECO:0007669"/>
    <property type="project" value="TreeGrafter"/>
</dbReference>
<dbReference type="Gene3D" id="3.80.10.10">
    <property type="entry name" value="Ribonuclease Inhibitor"/>
    <property type="match status" value="2"/>
</dbReference>